<dbReference type="Pfam" id="PF13374">
    <property type="entry name" value="TPR_10"/>
    <property type="match status" value="1"/>
</dbReference>
<dbReference type="Gene3D" id="3.40.50.300">
    <property type="entry name" value="P-loop containing nucleotide triphosphate hydrolases"/>
    <property type="match status" value="1"/>
</dbReference>
<reference evidence="2 3" key="1">
    <citation type="submission" date="2024-09" db="EMBL/GenBank/DDBJ databases">
        <authorList>
            <person name="Lee S.D."/>
        </authorList>
    </citation>
    <scope>NUCLEOTIDE SEQUENCE [LARGE SCALE GENOMIC DNA]</scope>
    <source>
        <strain evidence="2 3">N1-5</strain>
    </source>
</reference>
<dbReference type="InterPro" id="IPR002182">
    <property type="entry name" value="NB-ARC"/>
</dbReference>
<dbReference type="Proteomes" id="UP001592528">
    <property type="component" value="Unassembled WGS sequence"/>
</dbReference>
<dbReference type="InterPro" id="IPR053137">
    <property type="entry name" value="NLR-like"/>
</dbReference>
<dbReference type="EMBL" id="JBHEZZ010000015">
    <property type="protein sequence ID" value="MFC1404563.1"/>
    <property type="molecule type" value="Genomic_DNA"/>
</dbReference>
<dbReference type="Pfam" id="PF00931">
    <property type="entry name" value="NB-ARC"/>
    <property type="match status" value="1"/>
</dbReference>
<comment type="caution">
    <text evidence="2">The sequence shown here is derived from an EMBL/GenBank/DDBJ whole genome shotgun (WGS) entry which is preliminary data.</text>
</comment>
<keyword evidence="3" id="KW-1185">Reference proteome</keyword>
<organism evidence="2 3">
    <name type="scientific">Streptacidiphilus cavernicola</name>
    <dbReference type="NCBI Taxonomy" id="3342716"/>
    <lineage>
        <taxon>Bacteria</taxon>
        <taxon>Bacillati</taxon>
        <taxon>Actinomycetota</taxon>
        <taxon>Actinomycetes</taxon>
        <taxon>Kitasatosporales</taxon>
        <taxon>Streptomycetaceae</taxon>
        <taxon>Streptacidiphilus</taxon>
    </lineage>
</organism>
<dbReference type="InterPro" id="IPR027417">
    <property type="entry name" value="P-loop_NTPase"/>
</dbReference>
<dbReference type="SUPFAM" id="SSF48452">
    <property type="entry name" value="TPR-like"/>
    <property type="match status" value="2"/>
</dbReference>
<name>A0ABV6USZ3_9ACTN</name>
<dbReference type="InterPro" id="IPR011990">
    <property type="entry name" value="TPR-like_helical_dom_sf"/>
</dbReference>
<evidence type="ECO:0000313" key="3">
    <source>
        <dbReference type="Proteomes" id="UP001592528"/>
    </source>
</evidence>
<gene>
    <name evidence="2" type="ORF">ACEZDJ_25010</name>
</gene>
<dbReference type="SUPFAM" id="SSF52540">
    <property type="entry name" value="P-loop containing nucleoside triphosphate hydrolases"/>
    <property type="match status" value="1"/>
</dbReference>
<protein>
    <submittedName>
        <fullName evidence="2">Tetratricopeptide repeat protein</fullName>
    </submittedName>
</protein>
<evidence type="ECO:0000313" key="2">
    <source>
        <dbReference type="EMBL" id="MFC1404563.1"/>
    </source>
</evidence>
<evidence type="ECO:0000259" key="1">
    <source>
        <dbReference type="Pfam" id="PF00931"/>
    </source>
</evidence>
<dbReference type="PANTHER" id="PTHR46082:SF6">
    <property type="entry name" value="AAA+ ATPASE DOMAIN-CONTAINING PROTEIN-RELATED"/>
    <property type="match status" value="1"/>
</dbReference>
<accession>A0ABV6USZ3</accession>
<dbReference type="Gene3D" id="1.25.40.10">
    <property type="entry name" value="Tetratricopeptide repeat domain"/>
    <property type="match status" value="2"/>
</dbReference>
<dbReference type="PANTHER" id="PTHR46082">
    <property type="entry name" value="ATP/GTP-BINDING PROTEIN-RELATED"/>
    <property type="match status" value="1"/>
</dbReference>
<feature type="domain" description="NB-ARC" evidence="1">
    <location>
        <begin position="33"/>
        <end position="147"/>
    </location>
</feature>
<dbReference type="RefSeq" id="WP_051725323.1">
    <property type="nucleotide sequence ID" value="NZ_JBHEZZ010000015.1"/>
</dbReference>
<proteinExistence type="predicted"/>
<sequence length="722" mass="77599">MLPARAGHFQDRDALGALEEAVVGGGTAVVCQVLAGMGGVGKTQLAAHYARHTWQQGGVDLLVWVTASTRPAVVDAYAHAGADLLGIDLADPEQAARAFLAWLEPKPGQQPRWLIVLDDLADPADLRGLWPPAHPHGSTLVTTRRRDSSLGTHGTLVPVGLFTEAEATAYLATALASIHRQEPADALADLARDLGYLPLALSQAAAYLTDTALDVTTYRALLANRTRQLSDLLPEPGTLPDDQATTVAAAWTLSVERADQLRPYGLARPMLQLAAMLDPNGIPHTVLTSPPALAHLANHRTATEGDGSIFRKATAEEAAGALRALHRLHLIDHTPTTPHHAVRVHQLIQRATRDPLTLERYDHCARSAADALNAAWPAIESDTALAQALRANTQILTRHAGRALHQPDTHPVLHRTGRSLGEAGQATAARHYFQLLTETSNHHLGADHRDTLSARHDLAYWRGETGDVTGAATAFTDLLEDRLRVLGADHRDTLATRHHLAHWRGETGDAAGAATAFTDLLEDMLRVLGADHRDTLAARHDLARWRGEAGDVTGAATAFTDLLEDMLRVLGADHRDTLTTRHHLAHWRGETGDAAGAATATADLLEDMLRVLGADHPDTLATRHTLAHWRGQAGDAAGAATAFTDLLEDQLRVLGADHPHTLVARGNQAYWRGQAGDAAGAAAATAELLEDMLTVLGADHPETLANRRNLVRWRRASREVNF</sequence>